<dbReference type="RefSeq" id="WP_003327398.1">
    <property type="nucleotide sequence ID" value="NC_014639.1"/>
</dbReference>
<dbReference type="Proteomes" id="UP000006867">
    <property type="component" value="Chromosome"/>
</dbReference>
<reference evidence="1 2" key="1">
    <citation type="journal article" date="2011" name="Front. Microbiol.">
        <title>Genomic signatures of strain selection and enhancement in Bacillus atrophaeus var. globigii, a historical biowarfare simulant.</title>
        <authorList>
            <person name="Gibbons H.S."/>
            <person name="Broomall S.M."/>
            <person name="McNew L.A."/>
            <person name="Daligault H."/>
            <person name="Chapman C."/>
            <person name="Bruce D."/>
            <person name="Karavis M."/>
            <person name="Krepps M."/>
            <person name="McGregor P.A."/>
            <person name="Hong C."/>
            <person name="Park K.H."/>
            <person name="Akmal A."/>
            <person name="Feldman A."/>
            <person name="Lin J.S."/>
            <person name="Chang W.E."/>
            <person name="Higgs B.W."/>
            <person name="Demirev P."/>
            <person name="Lindquist J."/>
            <person name="Liem A."/>
            <person name="Fochler E."/>
            <person name="Read T.D."/>
            <person name="Tapia R."/>
            <person name="Johnson S."/>
            <person name="Bishop-Lilly K.A."/>
            <person name="Detter C."/>
            <person name="Han C."/>
            <person name="Sozhamannan S."/>
            <person name="Rosenzweig C.N."/>
            <person name="Skowronski E.W."/>
        </authorList>
    </citation>
    <scope>NUCLEOTIDE SEQUENCE [LARGE SCALE GENOMIC DNA]</scope>
    <source>
        <strain evidence="1 2">1942</strain>
    </source>
</reference>
<dbReference type="PANTHER" id="PTHR47271">
    <property type="entry name" value="ARGININE DEIMINASE"/>
    <property type="match status" value="1"/>
</dbReference>
<accession>A0ABM5LV14</accession>
<dbReference type="SUPFAM" id="SSF55909">
    <property type="entry name" value="Pentein"/>
    <property type="match status" value="1"/>
</dbReference>
<keyword evidence="2" id="KW-1185">Reference proteome</keyword>
<protein>
    <submittedName>
        <fullName evidence="1">Aminohydrolase</fullName>
    </submittedName>
</protein>
<organism evidence="1 2">
    <name type="scientific">Bacillus atrophaeus (strain 1942)</name>
    <dbReference type="NCBI Taxonomy" id="720555"/>
    <lineage>
        <taxon>Bacteria</taxon>
        <taxon>Bacillati</taxon>
        <taxon>Bacillota</taxon>
        <taxon>Bacilli</taxon>
        <taxon>Bacillales</taxon>
        <taxon>Bacillaceae</taxon>
        <taxon>Bacillus</taxon>
    </lineage>
</organism>
<dbReference type="EMBL" id="CP002207">
    <property type="protein sequence ID" value="ADP31793.1"/>
    <property type="molecule type" value="Genomic_DNA"/>
</dbReference>
<dbReference type="Gene3D" id="3.75.10.10">
    <property type="entry name" value="L-arginine/glycine Amidinotransferase, Chain A"/>
    <property type="match status" value="1"/>
</dbReference>
<evidence type="ECO:0000313" key="2">
    <source>
        <dbReference type="Proteomes" id="UP000006867"/>
    </source>
</evidence>
<evidence type="ECO:0000313" key="1">
    <source>
        <dbReference type="EMBL" id="ADP31793.1"/>
    </source>
</evidence>
<name>A0ABM5LV14_BACA1</name>
<dbReference type="PANTHER" id="PTHR47271:SF2">
    <property type="entry name" value="ARGININE DEIMINASE"/>
    <property type="match status" value="1"/>
</dbReference>
<sequence length="286" mass="32006">MEQSIPKLEPKAACRTEYDVLQKVVLCSPEHMTIKDIINETQKHFEHDNINVSIAKKQHNHLIEALESQNIEVILLPVSSQFPEQVFTRDIGFTIGETVFISQMAAPVRQGEENVLTELLHKHNVPFTPIKNANIEGGDVIAAGDTVYVGISERTEDAAVDQLQQALPELTIVSVPMKKEFLHLDCVFNIISEKEALVYPPALRQKELDLLSARFDLIEVPDDEQFTLGTNVLSLGNNTILSLPQNHHVNQELAARGFHVIKVELSEIIKSGGSFRCCTMPLLRTE</sequence>
<gene>
    <name evidence="1" type="ordered locus">BATR1942_04195</name>
</gene>
<proteinExistence type="predicted"/>
<dbReference type="Pfam" id="PF19420">
    <property type="entry name" value="DDAH_eukar"/>
    <property type="match status" value="1"/>
</dbReference>